<gene>
    <name evidence="1" type="ORF">LAZ67_X003515</name>
</gene>
<dbReference type="Proteomes" id="UP001235939">
    <property type="component" value="Chromosome X"/>
</dbReference>
<reference evidence="1 2" key="1">
    <citation type="submission" date="2022-03" db="EMBL/GenBank/DDBJ databases">
        <title>A chromosomal length assembly of Cordylochernes scorpioides.</title>
        <authorList>
            <person name="Zeh D."/>
            <person name="Zeh J."/>
        </authorList>
    </citation>
    <scope>NUCLEOTIDE SEQUENCE [LARGE SCALE GENOMIC DNA]</scope>
    <source>
        <strain evidence="1">IN4F17</strain>
        <tissue evidence="1">Whole Body</tissue>
    </source>
</reference>
<accession>A0ABY6LUN6</accession>
<protein>
    <submittedName>
        <fullName evidence="1">Uncharacterized protein</fullName>
    </submittedName>
</protein>
<keyword evidence="2" id="KW-1185">Reference proteome</keyword>
<sequence>MVEQIVLGNVRFVTDADLIAVLQSYGRGKPSDMNSDGAMNLKRKSTIWHFITPSGPYFGGLWEAEIKAVKSQSVKIVKSATRNYEEIKISIIQIESCAKV</sequence>
<evidence type="ECO:0000313" key="2">
    <source>
        <dbReference type="Proteomes" id="UP001235939"/>
    </source>
</evidence>
<evidence type="ECO:0000313" key="1">
    <source>
        <dbReference type="EMBL" id="UYV84788.1"/>
    </source>
</evidence>
<name>A0ABY6LUN6_9ARAC</name>
<dbReference type="EMBL" id="CP092886">
    <property type="protein sequence ID" value="UYV84788.1"/>
    <property type="molecule type" value="Genomic_DNA"/>
</dbReference>
<proteinExistence type="predicted"/>
<organism evidence="1 2">
    <name type="scientific">Cordylochernes scorpioides</name>
    <dbReference type="NCBI Taxonomy" id="51811"/>
    <lineage>
        <taxon>Eukaryota</taxon>
        <taxon>Metazoa</taxon>
        <taxon>Ecdysozoa</taxon>
        <taxon>Arthropoda</taxon>
        <taxon>Chelicerata</taxon>
        <taxon>Arachnida</taxon>
        <taxon>Pseudoscorpiones</taxon>
        <taxon>Cheliferoidea</taxon>
        <taxon>Chernetidae</taxon>
        <taxon>Cordylochernes</taxon>
    </lineage>
</organism>